<comment type="caution">
    <text evidence="3">The sequence shown here is derived from an EMBL/GenBank/DDBJ whole genome shotgun (WGS) entry which is preliminary data.</text>
</comment>
<keyword evidence="4" id="KW-1185">Reference proteome</keyword>
<protein>
    <submittedName>
        <fullName evidence="3">START domain-containing protein</fullName>
    </submittedName>
</protein>
<reference evidence="3 4" key="1">
    <citation type="submission" date="2018-06" db="EMBL/GenBank/DDBJ databases">
        <title>Genomic Encyclopedia of Type Strains, Phase IV (KMG-IV): sequencing the most valuable type-strain genomes for metagenomic binning, comparative biology and taxonomic classification.</title>
        <authorList>
            <person name="Goeker M."/>
        </authorList>
    </citation>
    <scope>NUCLEOTIDE SEQUENCE [LARGE SCALE GENOMIC DNA]</scope>
    <source>
        <strain evidence="3 4">DSM 24032</strain>
    </source>
</reference>
<dbReference type="GO" id="GO:0008289">
    <property type="term" value="F:lipid binding"/>
    <property type="evidence" value="ECO:0007669"/>
    <property type="project" value="InterPro"/>
</dbReference>
<dbReference type="PANTHER" id="PTHR19308:SF14">
    <property type="entry name" value="START DOMAIN-CONTAINING PROTEIN"/>
    <property type="match status" value="1"/>
</dbReference>
<dbReference type="AlphaFoldDB" id="A0A395JME5"/>
<keyword evidence="1" id="KW-0732">Signal</keyword>
<dbReference type="PROSITE" id="PS50848">
    <property type="entry name" value="START"/>
    <property type="match status" value="1"/>
</dbReference>
<dbReference type="InterPro" id="IPR023393">
    <property type="entry name" value="START-like_dom_sf"/>
</dbReference>
<gene>
    <name evidence="3" type="ORF">DFR28_101198</name>
</gene>
<organism evidence="3 4">
    <name type="scientific">Arenicella xantha</name>
    <dbReference type="NCBI Taxonomy" id="644221"/>
    <lineage>
        <taxon>Bacteria</taxon>
        <taxon>Pseudomonadati</taxon>
        <taxon>Pseudomonadota</taxon>
        <taxon>Gammaproteobacteria</taxon>
        <taxon>Arenicellales</taxon>
        <taxon>Arenicellaceae</taxon>
        <taxon>Arenicella</taxon>
    </lineage>
</organism>
<dbReference type="InterPro" id="IPR028347">
    <property type="entry name" value="START_dom_prot"/>
</dbReference>
<accession>A0A395JME5</accession>
<dbReference type="EMBL" id="QNRT01000001">
    <property type="protein sequence ID" value="RBP52814.1"/>
    <property type="molecule type" value="Genomic_DNA"/>
</dbReference>
<dbReference type="Gene3D" id="3.30.530.20">
    <property type="match status" value="1"/>
</dbReference>
<name>A0A395JME5_9GAMM</name>
<dbReference type="InParanoid" id="A0A395JME5"/>
<evidence type="ECO:0000259" key="2">
    <source>
        <dbReference type="PROSITE" id="PS50848"/>
    </source>
</evidence>
<dbReference type="GO" id="GO:0005737">
    <property type="term" value="C:cytoplasm"/>
    <property type="evidence" value="ECO:0007669"/>
    <property type="project" value="UniProtKB-ARBA"/>
</dbReference>
<feature type="chain" id="PRO_5017216535" evidence="1">
    <location>
        <begin position="28"/>
        <end position="226"/>
    </location>
</feature>
<dbReference type="InterPro" id="IPR002913">
    <property type="entry name" value="START_lipid-bd_dom"/>
</dbReference>
<feature type="signal peptide" evidence="1">
    <location>
        <begin position="1"/>
        <end position="27"/>
    </location>
</feature>
<evidence type="ECO:0000313" key="4">
    <source>
        <dbReference type="Proteomes" id="UP000253083"/>
    </source>
</evidence>
<evidence type="ECO:0000313" key="3">
    <source>
        <dbReference type="EMBL" id="RBP52814.1"/>
    </source>
</evidence>
<feature type="domain" description="START" evidence="2">
    <location>
        <begin position="36"/>
        <end position="217"/>
    </location>
</feature>
<dbReference type="Proteomes" id="UP000253083">
    <property type="component" value="Unassembled WGS sequence"/>
</dbReference>
<dbReference type="PIRSF" id="PIRSF039033">
    <property type="entry name" value="START_dom"/>
    <property type="match status" value="1"/>
</dbReference>
<dbReference type="Pfam" id="PF01852">
    <property type="entry name" value="START"/>
    <property type="match status" value="1"/>
</dbReference>
<dbReference type="InterPro" id="IPR051213">
    <property type="entry name" value="START_lipid_transfer"/>
</dbReference>
<proteinExistence type="predicted"/>
<sequence>MSANCLRLLLLLSCVHLCWLFSPYVAAQTDYVNYDWQLKRDRHDIRIYLSKVPDSKFRAVRAEMQVDASVESLVALITDLPNCKKWVVMCQKAELVEQLSSTESIVYTHNDVPFPVRDRDVYSHVVWSHDEATGVVKMRSEAIDASKYPVRRGRVRIVYAVSEWHFKPLANGQVAIESFAHVDPNGAVPAWLINFLIVDAPYKTLKQMRARVQQPQYQNAEVALFQ</sequence>
<dbReference type="PANTHER" id="PTHR19308">
    <property type="entry name" value="PHOSPHATIDYLCHOLINE TRANSFER PROTEIN"/>
    <property type="match status" value="1"/>
</dbReference>
<dbReference type="CDD" id="cd08876">
    <property type="entry name" value="START_1"/>
    <property type="match status" value="1"/>
</dbReference>
<evidence type="ECO:0000256" key="1">
    <source>
        <dbReference type="SAM" id="SignalP"/>
    </source>
</evidence>
<dbReference type="SUPFAM" id="SSF55961">
    <property type="entry name" value="Bet v1-like"/>
    <property type="match status" value="1"/>
</dbReference>